<feature type="non-terminal residue" evidence="2">
    <location>
        <position position="1"/>
    </location>
</feature>
<accession>A0A9P5NVX9</accession>
<gene>
    <name evidence="2" type="ORF">CPB84DRAFT_1823103</name>
</gene>
<dbReference type="Proteomes" id="UP000724874">
    <property type="component" value="Unassembled WGS sequence"/>
</dbReference>
<sequence length="208" mass="23101">MTASSTPLYKVWAPPRVYSPPPSASPSPSKSTSSASGSEQGSPHETVSTLLTSSSIPSPGPLWYDDRLVIFHTGGLRWKLPHNPFSQKSFVLRDFLASPFNDPVYFDHDIDAESGLQMIELLEVDDKEGDAFLMALYNSEFFERPFISEESGSLISTSLDTVLAVLKLSTRYQLGPEALKGKFPTYLCGVGFQLFVLRYTYRDPQGYQ</sequence>
<evidence type="ECO:0000313" key="2">
    <source>
        <dbReference type="EMBL" id="KAF8905756.1"/>
    </source>
</evidence>
<reference evidence="2" key="1">
    <citation type="submission" date="2020-11" db="EMBL/GenBank/DDBJ databases">
        <authorList>
            <consortium name="DOE Joint Genome Institute"/>
            <person name="Ahrendt S."/>
            <person name="Riley R."/>
            <person name="Andreopoulos W."/>
            <person name="LaButti K."/>
            <person name="Pangilinan J."/>
            <person name="Ruiz-duenas F.J."/>
            <person name="Barrasa J.M."/>
            <person name="Sanchez-Garcia M."/>
            <person name="Camarero S."/>
            <person name="Miyauchi S."/>
            <person name="Serrano A."/>
            <person name="Linde D."/>
            <person name="Babiker R."/>
            <person name="Drula E."/>
            <person name="Ayuso-Fernandez I."/>
            <person name="Pacheco R."/>
            <person name="Padilla G."/>
            <person name="Ferreira P."/>
            <person name="Barriuso J."/>
            <person name="Kellner H."/>
            <person name="Castanera R."/>
            <person name="Alfaro M."/>
            <person name="Ramirez L."/>
            <person name="Pisabarro A.G."/>
            <person name="Kuo A."/>
            <person name="Tritt A."/>
            <person name="Lipzen A."/>
            <person name="He G."/>
            <person name="Yan M."/>
            <person name="Ng V."/>
            <person name="Cullen D."/>
            <person name="Martin F."/>
            <person name="Rosso M.-N."/>
            <person name="Henrissat B."/>
            <person name="Hibbett D."/>
            <person name="Martinez A.T."/>
            <person name="Grigoriev I.V."/>
        </authorList>
    </citation>
    <scope>NUCLEOTIDE SEQUENCE</scope>
    <source>
        <strain evidence="2">AH 44721</strain>
    </source>
</reference>
<feature type="region of interest" description="Disordered" evidence="1">
    <location>
        <begin position="1"/>
        <end position="53"/>
    </location>
</feature>
<dbReference type="OrthoDB" id="3036049at2759"/>
<comment type="caution">
    <text evidence="2">The sequence shown here is derived from an EMBL/GenBank/DDBJ whole genome shotgun (WGS) entry which is preliminary data.</text>
</comment>
<evidence type="ECO:0000256" key="1">
    <source>
        <dbReference type="SAM" id="MobiDB-lite"/>
    </source>
</evidence>
<organism evidence="2 3">
    <name type="scientific">Gymnopilus junonius</name>
    <name type="common">Spectacular rustgill mushroom</name>
    <name type="synonym">Gymnopilus spectabilis subsp. junonius</name>
    <dbReference type="NCBI Taxonomy" id="109634"/>
    <lineage>
        <taxon>Eukaryota</taxon>
        <taxon>Fungi</taxon>
        <taxon>Dikarya</taxon>
        <taxon>Basidiomycota</taxon>
        <taxon>Agaricomycotina</taxon>
        <taxon>Agaricomycetes</taxon>
        <taxon>Agaricomycetidae</taxon>
        <taxon>Agaricales</taxon>
        <taxon>Agaricineae</taxon>
        <taxon>Hymenogastraceae</taxon>
        <taxon>Gymnopilus</taxon>
    </lineage>
</organism>
<name>A0A9P5NVX9_GYMJU</name>
<feature type="compositionally biased region" description="Low complexity" evidence="1">
    <location>
        <begin position="26"/>
        <end position="53"/>
    </location>
</feature>
<dbReference type="AlphaFoldDB" id="A0A9P5NVX9"/>
<dbReference type="EMBL" id="JADNYJ010000021">
    <property type="protein sequence ID" value="KAF8905756.1"/>
    <property type="molecule type" value="Genomic_DNA"/>
</dbReference>
<protein>
    <submittedName>
        <fullName evidence="2">Uncharacterized protein</fullName>
    </submittedName>
</protein>
<keyword evidence="3" id="KW-1185">Reference proteome</keyword>
<evidence type="ECO:0000313" key="3">
    <source>
        <dbReference type="Proteomes" id="UP000724874"/>
    </source>
</evidence>
<proteinExistence type="predicted"/>